<feature type="compositionally biased region" description="Low complexity" evidence="1">
    <location>
        <begin position="1"/>
        <end position="18"/>
    </location>
</feature>
<dbReference type="EMBL" id="JH711577">
    <property type="protein sequence ID" value="EIW81742.1"/>
    <property type="molecule type" value="Genomic_DNA"/>
</dbReference>
<feature type="domain" description="C2H2-type" evidence="2">
    <location>
        <begin position="29"/>
        <end position="50"/>
    </location>
</feature>
<evidence type="ECO:0000313" key="4">
    <source>
        <dbReference type="Proteomes" id="UP000053558"/>
    </source>
</evidence>
<gene>
    <name evidence="3" type="ORF">CONPUDRAFT_152652</name>
</gene>
<evidence type="ECO:0000259" key="2">
    <source>
        <dbReference type="PROSITE" id="PS00028"/>
    </source>
</evidence>
<dbReference type="RefSeq" id="XP_007767625.1">
    <property type="nucleotide sequence ID" value="XM_007769435.1"/>
</dbReference>
<dbReference type="Proteomes" id="UP000053558">
    <property type="component" value="Unassembled WGS sequence"/>
</dbReference>
<sequence>MNSKKGSTNNKPSGNTSSPPNPPGISYKCSKCTSTFPSLDEKDKHEGGFHNV</sequence>
<dbReference type="AlphaFoldDB" id="A0A5M3MRG5"/>
<accession>A0A5M3MRG5</accession>
<feature type="region of interest" description="Disordered" evidence="1">
    <location>
        <begin position="1"/>
        <end position="26"/>
    </location>
</feature>
<evidence type="ECO:0000313" key="3">
    <source>
        <dbReference type="EMBL" id="EIW81742.1"/>
    </source>
</evidence>
<keyword evidence="4" id="KW-1185">Reference proteome</keyword>
<evidence type="ECO:0000256" key="1">
    <source>
        <dbReference type="SAM" id="MobiDB-lite"/>
    </source>
</evidence>
<name>A0A5M3MRG5_CONPW</name>
<reference evidence="4" key="1">
    <citation type="journal article" date="2012" name="Science">
        <title>The Paleozoic origin of enzymatic lignin decomposition reconstructed from 31 fungal genomes.</title>
        <authorList>
            <person name="Floudas D."/>
            <person name="Binder M."/>
            <person name="Riley R."/>
            <person name="Barry K."/>
            <person name="Blanchette R.A."/>
            <person name="Henrissat B."/>
            <person name="Martinez A.T."/>
            <person name="Otillar R."/>
            <person name="Spatafora J.W."/>
            <person name="Yadav J.S."/>
            <person name="Aerts A."/>
            <person name="Benoit I."/>
            <person name="Boyd A."/>
            <person name="Carlson A."/>
            <person name="Copeland A."/>
            <person name="Coutinho P.M."/>
            <person name="de Vries R.P."/>
            <person name="Ferreira P."/>
            <person name="Findley K."/>
            <person name="Foster B."/>
            <person name="Gaskell J."/>
            <person name="Glotzer D."/>
            <person name="Gorecki P."/>
            <person name="Heitman J."/>
            <person name="Hesse C."/>
            <person name="Hori C."/>
            <person name="Igarashi K."/>
            <person name="Jurgens J.A."/>
            <person name="Kallen N."/>
            <person name="Kersten P."/>
            <person name="Kohler A."/>
            <person name="Kuees U."/>
            <person name="Kumar T.K.A."/>
            <person name="Kuo A."/>
            <person name="LaButti K."/>
            <person name="Larrondo L.F."/>
            <person name="Lindquist E."/>
            <person name="Ling A."/>
            <person name="Lombard V."/>
            <person name="Lucas S."/>
            <person name="Lundell T."/>
            <person name="Martin R."/>
            <person name="McLaughlin D.J."/>
            <person name="Morgenstern I."/>
            <person name="Morin E."/>
            <person name="Murat C."/>
            <person name="Nagy L.G."/>
            <person name="Nolan M."/>
            <person name="Ohm R.A."/>
            <person name="Patyshakuliyeva A."/>
            <person name="Rokas A."/>
            <person name="Ruiz-Duenas F.J."/>
            <person name="Sabat G."/>
            <person name="Salamov A."/>
            <person name="Samejima M."/>
            <person name="Schmutz J."/>
            <person name="Slot J.C."/>
            <person name="St John F."/>
            <person name="Stenlid J."/>
            <person name="Sun H."/>
            <person name="Sun S."/>
            <person name="Syed K."/>
            <person name="Tsang A."/>
            <person name="Wiebenga A."/>
            <person name="Young D."/>
            <person name="Pisabarro A."/>
            <person name="Eastwood D.C."/>
            <person name="Martin F."/>
            <person name="Cullen D."/>
            <person name="Grigoriev I.V."/>
            <person name="Hibbett D.S."/>
        </authorList>
    </citation>
    <scope>NUCLEOTIDE SEQUENCE [LARGE SCALE GENOMIC DNA]</scope>
    <source>
        <strain evidence="4">RWD-64-598 SS2</strain>
    </source>
</reference>
<organism evidence="3 4">
    <name type="scientific">Coniophora puteana (strain RWD-64-598)</name>
    <name type="common">Brown rot fungus</name>
    <dbReference type="NCBI Taxonomy" id="741705"/>
    <lineage>
        <taxon>Eukaryota</taxon>
        <taxon>Fungi</taxon>
        <taxon>Dikarya</taxon>
        <taxon>Basidiomycota</taxon>
        <taxon>Agaricomycotina</taxon>
        <taxon>Agaricomycetes</taxon>
        <taxon>Agaricomycetidae</taxon>
        <taxon>Boletales</taxon>
        <taxon>Coniophorineae</taxon>
        <taxon>Coniophoraceae</taxon>
        <taxon>Coniophora</taxon>
    </lineage>
</organism>
<proteinExistence type="predicted"/>
<dbReference type="PROSITE" id="PS00028">
    <property type="entry name" value="ZINC_FINGER_C2H2_1"/>
    <property type="match status" value="1"/>
</dbReference>
<protein>
    <recommendedName>
        <fullName evidence="2">C2H2-type domain-containing protein</fullName>
    </recommendedName>
</protein>
<comment type="caution">
    <text evidence="3">The sequence shown here is derived from an EMBL/GenBank/DDBJ whole genome shotgun (WGS) entry which is preliminary data.</text>
</comment>
<dbReference type="KEGG" id="cput:CONPUDRAFT_152652"/>
<dbReference type="GeneID" id="19203034"/>
<dbReference type="InterPro" id="IPR013087">
    <property type="entry name" value="Znf_C2H2_type"/>
</dbReference>